<protein>
    <submittedName>
        <fullName evidence="2">ABC transporter substrate-binding protein</fullName>
    </submittedName>
</protein>
<proteinExistence type="predicted"/>
<evidence type="ECO:0000313" key="3">
    <source>
        <dbReference type="Proteomes" id="UP001589619"/>
    </source>
</evidence>
<dbReference type="Gene3D" id="3.40.190.10">
    <property type="entry name" value="Periplasmic binding protein-like II"/>
    <property type="match status" value="1"/>
</dbReference>
<accession>A0ABV5W6N0</accession>
<dbReference type="PANTHER" id="PTHR43649">
    <property type="entry name" value="ARABINOSE-BINDING PROTEIN-RELATED"/>
    <property type="match status" value="1"/>
</dbReference>
<keyword evidence="3" id="KW-1185">Reference proteome</keyword>
<dbReference type="SUPFAM" id="SSF53850">
    <property type="entry name" value="Periplasmic binding protein-like II"/>
    <property type="match status" value="1"/>
</dbReference>
<dbReference type="RefSeq" id="WP_344910444.1">
    <property type="nucleotide sequence ID" value="NZ_BAAAYO010000009.1"/>
</dbReference>
<reference evidence="2 3" key="1">
    <citation type="submission" date="2024-09" db="EMBL/GenBank/DDBJ databases">
        <authorList>
            <person name="Sun Q."/>
            <person name="Mori K."/>
        </authorList>
    </citation>
    <scope>NUCLEOTIDE SEQUENCE [LARGE SCALE GENOMIC DNA]</scope>
    <source>
        <strain evidence="2 3">JCM 12520</strain>
    </source>
</reference>
<feature type="signal peptide" evidence="1">
    <location>
        <begin position="1"/>
        <end position="22"/>
    </location>
</feature>
<gene>
    <name evidence="2" type="ORF">ACFFNY_32000</name>
</gene>
<dbReference type="InterPro" id="IPR050490">
    <property type="entry name" value="Bact_solute-bd_prot1"/>
</dbReference>
<dbReference type="InterPro" id="IPR006059">
    <property type="entry name" value="SBP"/>
</dbReference>
<dbReference type="Proteomes" id="UP001589619">
    <property type="component" value="Unassembled WGS sequence"/>
</dbReference>
<comment type="caution">
    <text evidence="2">The sequence shown here is derived from an EMBL/GenBank/DDBJ whole genome shotgun (WGS) entry which is preliminary data.</text>
</comment>
<dbReference type="Pfam" id="PF13416">
    <property type="entry name" value="SBP_bac_8"/>
    <property type="match status" value="1"/>
</dbReference>
<feature type="chain" id="PRO_5045729893" evidence="1">
    <location>
        <begin position="23"/>
        <end position="428"/>
    </location>
</feature>
<organism evidence="2 3">
    <name type="scientific">Paenibacillus hodogayensis</name>
    <dbReference type="NCBI Taxonomy" id="279208"/>
    <lineage>
        <taxon>Bacteria</taxon>
        <taxon>Bacillati</taxon>
        <taxon>Bacillota</taxon>
        <taxon>Bacilli</taxon>
        <taxon>Bacillales</taxon>
        <taxon>Paenibacillaceae</taxon>
        <taxon>Paenibacillus</taxon>
    </lineage>
</organism>
<dbReference type="EMBL" id="JBHMAG010000021">
    <property type="protein sequence ID" value="MFB9756224.1"/>
    <property type="molecule type" value="Genomic_DNA"/>
</dbReference>
<dbReference type="CDD" id="cd14748">
    <property type="entry name" value="PBP2_UgpB"/>
    <property type="match status" value="1"/>
</dbReference>
<name>A0ABV5W6N0_9BACL</name>
<dbReference type="PANTHER" id="PTHR43649:SF30">
    <property type="entry name" value="ABC TRANSPORTER SUBSTRATE-BINDING PROTEIN"/>
    <property type="match status" value="1"/>
</dbReference>
<sequence length="428" mass="46785">MKKTAFLSMAVLLAFMTGCGGGSGNPAGDGADKNGSADGKSAAPAGPVTLKMWTTDSGLLKDYLDAFHSANPNIKVEAEFMGDYDEMAKKVQAGIVSATTPHVVQLGQRHAIPQIADSGKLLPIESFMSKAEIEDVMPGFWQRYTYKGKKWVIPFQSSTPVLYYNKTLFEKNGVKVPDTWDELIEAGKKLAGNGTWGVNLSSDSPWYFQPMVWNRGGQLIKADGTPNLNGKEAVETLRSIQDAVHVSKVMPPNQIKTSTEDFNAGKLAMLFRSGASLAGMKKQVGDKFEIGVAFLPKIKERWVPIGGNGLGIFKSDKAHEEASWKLVSFLTSVDNTAKNSMQTGYIPIKTSAFELPSFKEHLTKDPNFKVTIDQAQFLRGESIHPADALIWSGIINAIEAVHNDPKLDPQTIMDKLQAEVVDYMKSYK</sequence>
<evidence type="ECO:0000313" key="2">
    <source>
        <dbReference type="EMBL" id="MFB9756224.1"/>
    </source>
</evidence>
<evidence type="ECO:0000256" key="1">
    <source>
        <dbReference type="SAM" id="SignalP"/>
    </source>
</evidence>
<dbReference type="PROSITE" id="PS51257">
    <property type="entry name" value="PROKAR_LIPOPROTEIN"/>
    <property type="match status" value="1"/>
</dbReference>
<keyword evidence="1" id="KW-0732">Signal</keyword>